<dbReference type="Proteomes" id="UP000553980">
    <property type="component" value="Unassembled WGS sequence"/>
</dbReference>
<dbReference type="RefSeq" id="WP_140021291.1">
    <property type="nucleotide sequence ID" value="NZ_JACIEX010000007.1"/>
</dbReference>
<keyword evidence="1" id="KW-1133">Transmembrane helix</keyword>
<reference evidence="2 5" key="3">
    <citation type="submission" date="2020-08" db="EMBL/GenBank/DDBJ databases">
        <title>Genomic Encyclopedia of Type Strains, Phase IV (KMG-IV): sequencing the most valuable type-strain genomes for metagenomic binning, comparative biology and taxonomic classification.</title>
        <authorList>
            <person name="Goeker M."/>
        </authorList>
    </citation>
    <scope>NUCLEOTIDE SEQUENCE [LARGE SCALE GENOMIC DNA]</scope>
    <source>
        <strain evidence="2 5">DSM 23868</strain>
    </source>
</reference>
<dbReference type="OrthoDB" id="2083198at2"/>
<evidence type="ECO:0000256" key="1">
    <source>
        <dbReference type="SAM" id="Phobius"/>
    </source>
</evidence>
<reference evidence="3 4" key="1">
    <citation type="journal article" date="2011" name="Int. J. Syst. Evol. Microbiol.">
        <title>Ochrobactrum pecoris sp. nov., isolated from farm animals.</title>
        <authorList>
            <person name="Kampfer P."/>
            <person name="Huber B."/>
            <person name="Busse H.J."/>
            <person name="Scholz H.C."/>
            <person name="Tomaso H."/>
            <person name="Hotzel H."/>
            <person name="Melzer F."/>
        </authorList>
    </citation>
    <scope>NUCLEOTIDE SEQUENCE [LARGE SCALE GENOMIC DNA]</scope>
    <source>
        <strain evidence="3 4">08RB2639</strain>
    </source>
</reference>
<dbReference type="EMBL" id="VEWK01000007">
    <property type="protein sequence ID" value="TNV11272.1"/>
    <property type="molecule type" value="Genomic_DNA"/>
</dbReference>
<evidence type="ECO:0000313" key="5">
    <source>
        <dbReference type="Proteomes" id="UP000553980"/>
    </source>
</evidence>
<reference evidence="3" key="2">
    <citation type="submission" date="2019-06" db="EMBL/GenBank/DDBJ databases">
        <authorList>
            <person name="Hu M."/>
        </authorList>
    </citation>
    <scope>NUCLEOTIDE SEQUENCE</scope>
    <source>
        <strain evidence="3">08RB2639</strain>
    </source>
</reference>
<proteinExistence type="predicted"/>
<evidence type="ECO:0000313" key="4">
    <source>
        <dbReference type="Proteomes" id="UP000313390"/>
    </source>
</evidence>
<keyword evidence="1" id="KW-0472">Membrane</keyword>
<comment type="caution">
    <text evidence="3">The sequence shown here is derived from an EMBL/GenBank/DDBJ whole genome shotgun (WGS) entry which is preliminary data.</text>
</comment>
<evidence type="ECO:0000313" key="3">
    <source>
        <dbReference type="EMBL" id="TNV11272.1"/>
    </source>
</evidence>
<name>A0A5C5CIF6_9HYPH</name>
<keyword evidence="5" id="KW-1185">Reference proteome</keyword>
<sequence>MTSLLDMYNFRARFIPAVIGIAPAIALAAIAVSWTTFSLPQVIATVAIGVLFIVASDVARQMGKKTERKLFSATGGRPVILQLRYNDRTFDNITKDRYRNFLALKLGETPPTEAEEFNSPEKSVGFYDRCGTWLRERTRDKTKFNVLFEENITYGFRRNLYGLKMPGLFLNLIVVIVCFSLLSPYGATVIETTRAEISAVFVIASIHAIYLLFFVTKKSVMEAADQYSRQLIRTCEAFLGP</sequence>
<evidence type="ECO:0000313" key="2">
    <source>
        <dbReference type="EMBL" id="MBB4094793.1"/>
    </source>
</evidence>
<organism evidence="3 4">
    <name type="scientific">Brucella pecoris</name>
    <dbReference type="NCBI Taxonomy" id="867683"/>
    <lineage>
        <taxon>Bacteria</taxon>
        <taxon>Pseudomonadati</taxon>
        <taxon>Pseudomonadota</taxon>
        <taxon>Alphaproteobacteria</taxon>
        <taxon>Hyphomicrobiales</taxon>
        <taxon>Brucellaceae</taxon>
        <taxon>Brucella/Ochrobactrum group</taxon>
        <taxon>Brucella</taxon>
    </lineage>
</organism>
<keyword evidence="1" id="KW-0812">Transmembrane</keyword>
<feature type="transmembrane region" description="Helical" evidence="1">
    <location>
        <begin position="12"/>
        <end position="32"/>
    </location>
</feature>
<feature type="transmembrane region" description="Helical" evidence="1">
    <location>
        <begin position="38"/>
        <end position="59"/>
    </location>
</feature>
<dbReference type="EMBL" id="JACIEX010000007">
    <property type="protein sequence ID" value="MBB4094793.1"/>
    <property type="molecule type" value="Genomic_DNA"/>
</dbReference>
<feature type="transmembrane region" description="Helical" evidence="1">
    <location>
        <begin position="197"/>
        <end position="215"/>
    </location>
</feature>
<dbReference type="AlphaFoldDB" id="A0A5C5CIF6"/>
<feature type="transmembrane region" description="Helical" evidence="1">
    <location>
        <begin position="167"/>
        <end position="185"/>
    </location>
</feature>
<dbReference type="Proteomes" id="UP000313390">
    <property type="component" value="Unassembled WGS sequence"/>
</dbReference>
<gene>
    <name evidence="3" type="ORF">FIB18_13935</name>
    <name evidence="2" type="ORF">GGQ79_003328</name>
</gene>
<accession>A0A5C5CIF6</accession>
<protein>
    <submittedName>
        <fullName evidence="3">Uncharacterized protein</fullName>
    </submittedName>
</protein>